<proteinExistence type="predicted"/>
<evidence type="ECO:0000256" key="2">
    <source>
        <dbReference type="ARBA" id="ARBA00004953"/>
    </source>
</evidence>
<dbReference type="RefSeq" id="WP_072696137.1">
    <property type="nucleotide sequence ID" value="NZ_FRDI01000003.1"/>
</dbReference>
<dbReference type="AlphaFoldDB" id="A0A1M7S5X1"/>
<evidence type="ECO:0000256" key="3">
    <source>
        <dbReference type="ARBA" id="ARBA00022573"/>
    </source>
</evidence>
<dbReference type="Pfam" id="PF07685">
    <property type="entry name" value="GATase_3"/>
    <property type="match status" value="1"/>
</dbReference>
<dbReference type="SUPFAM" id="SSF52317">
    <property type="entry name" value="Class I glutamine amidotransferase-like"/>
    <property type="match status" value="1"/>
</dbReference>
<evidence type="ECO:0000259" key="9">
    <source>
        <dbReference type="Pfam" id="PF01656"/>
    </source>
</evidence>
<dbReference type="Gene3D" id="3.40.50.300">
    <property type="entry name" value="P-loop containing nucleotide triphosphate hydrolases"/>
    <property type="match status" value="1"/>
</dbReference>
<protein>
    <submittedName>
        <fullName evidence="11">Cobyrinic acid a,c-diamide synthase</fullName>
    </submittedName>
</protein>
<evidence type="ECO:0000313" key="12">
    <source>
        <dbReference type="Proteomes" id="UP000186469"/>
    </source>
</evidence>
<organism evidence="11 12">
    <name type="scientific">Desulfovibrio litoralis DSM 11393</name>
    <dbReference type="NCBI Taxonomy" id="1121455"/>
    <lineage>
        <taxon>Bacteria</taxon>
        <taxon>Pseudomonadati</taxon>
        <taxon>Thermodesulfobacteriota</taxon>
        <taxon>Desulfovibrionia</taxon>
        <taxon>Desulfovibrionales</taxon>
        <taxon>Desulfovibrionaceae</taxon>
        <taxon>Desulfovibrio</taxon>
    </lineage>
</organism>
<keyword evidence="5" id="KW-0547">Nucleotide-binding</keyword>
<dbReference type="GO" id="GO:0009236">
    <property type="term" value="P:cobalamin biosynthetic process"/>
    <property type="evidence" value="ECO:0007669"/>
    <property type="project" value="UniProtKB-KW"/>
</dbReference>
<evidence type="ECO:0000256" key="8">
    <source>
        <dbReference type="ARBA" id="ARBA00022962"/>
    </source>
</evidence>
<gene>
    <name evidence="11" type="ORF">SAMN02745728_00460</name>
</gene>
<comment type="cofactor">
    <cofactor evidence="1">
        <name>Mg(2+)</name>
        <dbReference type="ChEBI" id="CHEBI:18420"/>
    </cofactor>
</comment>
<dbReference type="SUPFAM" id="SSF52540">
    <property type="entry name" value="P-loop containing nucleoside triphosphate hydrolases"/>
    <property type="match status" value="1"/>
</dbReference>
<keyword evidence="3" id="KW-0169">Cobalamin biosynthesis</keyword>
<dbReference type="InterPro" id="IPR029062">
    <property type="entry name" value="Class_I_gatase-like"/>
</dbReference>
<evidence type="ECO:0000313" key="11">
    <source>
        <dbReference type="EMBL" id="SHN53830.1"/>
    </source>
</evidence>
<dbReference type="STRING" id="1121455.SAMN02745728_00460"/>
<dbReference type="PROSITE" id="PS51274">
    <property type="entry name" value="GATASE_COBBQ"/>
    <property type="match status" value="1"/>
</dbReference>
<comment type="pathway">
    <text evidence="2">Cofactor biosynthesis; adenosylcobalamin biosynthesis.</text>
</comment>
<dbReference type="InterPro" id="IPR011698">
    <property type="entry name" value="GATase_3"/>
</dbReference>
<dbReference type="Pfam" id="PF01656">
    <property type="entry name" value="CbiA"/>
    <property type="match status" value="1"/>
</dbReference>
<feature type="domain" description="CobB/CobQ-like glutamine amidotransferase" evidence="10">
    <location>
        <begin position="307"/>
        <end position="507"/>
    </location>
</feature>
<keyword evidence="8" id="KW-0315">Glutamine amidotransferase</keyword>
<evidence type="ECO:0000256" key="6">
    <source>
        <dbReference type="ARBA" id="ARBA00022840"/>
    </source>
</evidence>
<reference evidence="11 12" key="1">
    <citation type="submission" date="2016-12" db="EMBL/GenBank/DDBJ databases">
        <authorList>
            <person name="Song W.-J."/>
            <person name="Kurnit D.M."/>
        </authorList>
    </citation>
    <scope>NUCLEOTIDE SEQUENCE [LARGE SCALE GENOMIC DNA]</scope>
    <source>
        <strain evidence="11 12">DSM 11393</strain>
    </source>
</reference>
<dbReference type="GO" id="GO:0005524">
    <property type="term" value="F:ATP binding"/>
    <property type="evidence" value="ECO:0007669"/>
    <property type="project" value="UniProtKB-KW"/>
</dbReference>
<dbReference type="InterPro" id="IPR027417">
    <property type="entry name" value="P-loop_NTPase"/>
</dbReference>
<dbReference type="PANTHER" id="PTHR43873:SF1">
    <property type="entry name" value="COBYRINATE A,C-DIAMIDE SYNTHASE"/>
    <property type="match status" value="1"/>
</dbReference>
<dbReference type="Proteomes" id="UP000186469">
    <property type="component" value="Unassembled WGS sequence"/>
</dbReference>
<sequence length="524" mass="58205">MNVSQKACGSNSDFFSGFMIAGTSTNSGKTSLVLAFMTALKRRNFQLFGFKSGPDYIDPLLHYFASANLSYNLDTCLMSEDSCRQVFYSERTQTKIADNLFSGLIPFQRKPENQTQKLGSVHIVEAAMGLFDGVYGGAKSSSSPRGSAGFLAKILNIPIVLVVDAASYAHSIAAMVQGFVNFDPELNFLGVIVNKVASLKHKELIREAFEVYCPHIPLLALIPKESKLELKSRYLGLNFEAVAEESYFDLLADRLEAHLEINLIDFVQSLPRFKYTQNLDEKDDRAKTSLSCLGSKPVEKIHKDKVRIGIAADKAFCFHYALNYQALMKAGAELEFFSPLNDKNIPHNLDALLLGGGYTEEHAKDLSCNINMLHSINEALNNGVSVWAEGGGFIYLGKGLYIQGKDFFSFADYFPLSFSFEQKRQGLGYVNAEFKNSTLVAQKNSCLSGHLFHYSKVLETEFPLGFIPLYALTNYNGTQVEEKKIVACVKSGTYNAGGFMHLMCNEKDNIAENFVQLCKKTDVF</sequence>
<name>A0A1M7S5X1_9BACT</name>
<evidence type="ECO:0000256" key="7">
    <source>
        <dbReference type="ARBA" id="ARBA00022842"/>
    </source>
</evidence>
<dbReference type="Gene3D" id="3.40.50.880">
    <property type="match status" value="1"/>
</dbReference>
<dbReference type="InterPro" id="IPR004484">
    <property type="entry name" value="CbiA/CobB_synth"/>
</dbReference>
<dbReference type="InterPro" id="IPR002586">
    <property type="entry name" value="CobQ/CobB/MinD/ParA_Nub-bd_dom"/>
</dbReference>
<keyword evidence="7" id="KW-0460">Magnesium</keyword>
<evidence type="ECO:0000256" key="4">
    <source>
        <dbReference type="ARBA" id="ARBA00022598"/>
    </source>
</evidence>
<accession>A0A1M7S5X1</accession>
<feature type="domain" description="CobQ/CobB/MinD/ParA nucleotide binding" evidence="9">
    <location>
        <begin position="18"/>
        <end position="230"/>
    </location>
</feature>
<dbReference type="EMBL" id="FRDI01000003">
    <property type="protein sequence ID" value="SHN53830.1"/>
    <property type="molecule type" value="Genomic_DNA"/>
</dbReference>
<keyword evidence="12" id="KW-1185">Reference proteome</keyword>
<dbReference type="GO" id="GO:0042242">
    <property type="term" value="F:cobyrinic acid a,c-diamide synthase activity"/>
    <property type="evidence" value="ECO:0007669"/>
    <property type="project" value="InterPro"/>
</dbReference>
<keyword evidence="4" id="KW-0436">Ligase</keyword>
<dbReference type="NCBIfam" id="NF002204">
    <property type="entry name" value="PRK01077.1"/>
    <property type="match status" value="1"/>
</dbReference>
<keyword evidence="6" id="KW-0067">ATP-binding</keyword>
<dbReference type="OrthoDB" id="9764035at2"/>
<evidence type="ECO:0000259" key="10">
    <source>
        <dbReference type="Pfam" id="PF07685"/>
    </source>
</evidence>
<evidence type="ECO:0000256" key="1">
    <source>
        <dbReference type="ARBA" id="ARBA00001946"/>
    </source>
</evidence>
<evidence type="ECO:0000256" key="5">
    <source>
        <dbReference type="ARBA" id="ARBA00022741"/>
    </source>
</evidence>
<dbReference type="PANTHER" id="PTHR43873">
    <property type="entry name" value="COBYRINATE A,C-DIAMIDE SYNTHASE"/>
    <property type="match status" value="1"/>
</dbReference>